<gene>
    <name evidence="3" type="ORF">HNR73_007457</name>
</gene>
<keyword evidence="2" id="KW-0812">Transmembrane</keyword>
<keyword evidence="2" id="KW-0472">Membrane</keyword>
<protein>
    <submittedName>
        <fullName evidence="3">Uncharacterized protein YjbI with pentapeptide repeats</fullName>
    </submittedName>
</protein>
<feature type="transmembrane region" description="Helical" evidence="2">
    <location>
        <begin position="53"/>
        <end position="73"/>
    </location>
</feature>
<reference evidence="3 4" key="1">
    <citation type="submission" date="2020-08" db="EMBL/GenBank/DDBJ databases">
        <title>Genomic Encyclopedia of Type Strains, Phase IV (KMG-IV): sequencing the most valuable type-strain genomes for metagenomic binning, comparative biology and taxonomic classification.</title>
        <authorList>
            <person name="Goeker M."/>
        </authorList>
    </citation>
    <scope>NUCLEOTIDE SEQUENCE [LARGE SCALE GENOMIC DNA]</scope>
    <source>
        <strain evidence="3 4">YIM 65646</strain>
    </source>
</reference>
<dbReference type="InterPro" id="IPR001646">
    <property type="entry name" value="5peptide_repeat"/>
</dbReference>
<dbReference type="Gene3D" id="2.160.20.80">
    <property type="entry name" value="E3 ubiquitin-protein ligase SopA"/>
    <property type="match status" value="1"/>
</dbReference>
<accession>A0A841G657</accession>
<dbReference type="Pfam" id="PF13576">
    <property type="entry name" value="Pentapeptide_3"/>
    <property type="match status" value="1"/>
</dbReference>
<keyword evidence="4" id="KW-1185">Reference proteome</keyword>
<keyword evidence="2" id="KW-1133">Transmembrane helix</keyword>
<dbReference type="EMBL" id="JACHGT010000023">
    <property type="protein sequence ID" value="MBB6039560.1"/>
    <property type="molecule type" value="Genomic_DNA"/>
</dbReference>
<dbReference type="InterPro" id="IPR011050">
    <property type="entry name" value="Pectin_lyase_fold/virulence"/>
</dbReference>
<evidence type="ECO:0000256" key="2">
    <source>
        <dbReference type="SAM" id="Phobius"/>
    </source>
</evidence>
<name>A0A841G657_9ACTN</name>
<feature type="transmembrane region" description="Helical" evidence="2">
    <location>
        <begin position="85"/>
        <end position="107"/>
    </location>
</feature>
<feature type="region of interest" description="Disordered" evidence="1">
    <location>
        <begin position="189"/>
        <end position="213"/>
    </location>
</feature>
<evidence type="ECO:0000313" key="4">
    <source>
        <dbReference type="Proteomes" id="UP000548476"/>
    </source>
</evidence>
<dbReference type="AlphaFoldDB" id="A0A841G657"/>
<proteinExistence type="predicted"/>
<dbReference type="SUPFAM" id="SSF51126">
    <property type="entry name" value="Pectin lyase-like"/>
    <property type="match status" value="1"/>
</dbReference>
<sequence>MAQGGKRPPGRVRRAWVVLTSKPDGTGRDTARRETTSAPVPDRVRRPLRWRRWITGTAVLFTVIGGAVVWWLMDLATGAPLTDRLTAARIAFSIVAGLGGLITLALFTRRQWQQEREHDHRVDVADDTRDDATQKRITELYMKAVDQLGSDKPAVRLGGVHALDRLGREHPRHRQVIVNLWCSYLRMTNPQPTNPGPDDEPEPPRETTISSEERHVQTTIAELLAARLRDPRPHRERKPRITPPPVTATFWGPLDIDLSNTRLPAINLDDCWIANATFTNTTFRGRARFGGVVFTGSAWFGEAVFTGDPWFVGAVFTGRAWFDRAVFASGASFSGVVFTSDAWFGEAVFTGNAWFDGAVFTSGAGFGGAMFTSSAEFGGAVFTGGAFHMVVFTGRAWFHRAVFTSGAGFVGAVFAGRAGFGEAVFTSDDDWSHVTIFGNRAGFSDAVFASDAGFSDAVFTRDAWFGEAVFTRDAMTDDLMLLWEGPEDEAAEGV</sequence>
<dbReference type="Proteomes" id="UP000548476">
    <property type="component" value="Unassembled WGS sequence"/>
</dbReference>
<comment type="caution">
    <text evidence="3">The sequence shown here is derived from an EMBL/GenBank/DDBJ whole genome shotgun (WGS) entry which is preliminary data.</text>
</comment>
<evidence type="ECO:0000256" key="1">
    <source>
        <dbReference type="SAM" id="MobiDB-lite"/>
    </source>
</evidence>
<organism evidence="3 4">
    <name type="scientific">Phytomonospora endophytica</name>
    <dbReference type="NCBI Taxonomy" id="714109"/>
    <lineage>
        <taxon>Bacteria</taxon>
        <taxon>Bacillati</taxon>
        <taxon>Actinomycetota</taxon>
        <taxon>Actinomycetes</taxon>
        <taxon>Micromonosporales</taxon>
        <taxon>Micromonosporaceae</taxon>
        <taxon>Phytomonospora</taxon>
    </lineage>
</organism>
<dbReference type="RefSeq" id="WP_184792647.1">
    <property type="nucleotide sequence ID" value="NZ_BONT01000089.1"/>
</dbReference>
<evidence type="ECO:0000313" key="3">
    <source>
        <dbReference type="EMBL" id="MBB6039560.1"/>
    </source>
</evidence>